<dbReference type="AlphaFoldDB" id="A0A0E0DPT3"/>
<sequence length="83" mass="9072">MADTADTLSAVRGPPTLASRSRRPSALPPPLAGSAARRSSSTDPMLRPSHRRKRFLADAVKKLEKQEEEWSWGEKVNFVGGSL</sequence>
<dbReference type="Proteomes" id="UP000008021">
    <property type="component" value="Chromosome 5"/>
</dbReference>
<reference evidence="2" key="1">
    <citation type="submission" date="2015-04" db="UniProtKB">
        <authorList>
            <consortium name="EnsemblPlants"/>
        </authorList>
    </citation>
    <scope>IDENTIFICATION</scope>
</reference>
<feature type="compositionally biased region" description="Low complexity" evidence="1">
    <location>
        <begin position="32"/>
        <end position="41"/>
    </location>
</feature>
<accession>A0A0E0DPT3</accession>
<evidence type="ECO:0000313" key="2">
    <source>
        <dbReference type="EnsemblPlants" id="OMERI05G10100.1"/>
    </source>
</evidence>
<keyword evidence="3" id="KW-1185">Reference proteome</keyword>
<proteinExistence type="predicted"/>
<evidence type="ECO:0000256" key="1">
    <source>
        <dbReference type="SAM" id="MobiDB-lite"/>
    </source>
</evidence>
<name>A0A0E0DPT3_9ORYZ</name>
<evidence type="ECO:0000313" key="3">
    <source>
        <dbReference type="Proteomes" id="UP000008021"/>
    </source>
</evidence>
<dbReference type="EnsemblPlants" id="OMERI05G10100.1">
    <property type="protein sequence ID" value="OMERI05G10100.1"/>
    <property type="gene ID" value="OMERI05G10100"/>
</dbReference>
<dbReference type="Gramene" id="OMERI05G10100.1">
    <property type="protein sequence ID" value="OMERI05G10100.1"/>
    <property type="gene ID" value="OMERI05G10100"/>
</dbReference>
<feature type="region of interest" description="Disordered" evidence="1">
    <location>
        <begin position="1"/>
        <end position="51"/>
    </location>
</feature>
<reference evidence="2" key="2">
    <citation type="submission" date="2018-05" db="EMBL/GenBank/DDBJ databases">
        <title>OmerRS3 (Oryza meridionalis Reference Sequence Version 3).</title>
        <authorList>
            <person name="Zhang J."/>
            <person name="Kudrna D."/>
            <person name="Lee S."/>
            <person name="Talag J."/>
            <person name="Welchert J."/>
            <person name="Wing R.A."/>
        </authorList>
    </citation>
    <scope>NUCLEOTIDE SEQUENCE [LARGE SCALE GENOMIC DNA]</scope>
    <source>
        <strain evidence="2">cv. OR44</strain>
    </source>
</reference>
<organism evidence="2">
    <name type="scientific">Oryza meridionalis</name>
    <dbReference type="NCBI Taxonomy" id="40149"/>
    <lineage>
        <taxon>Eukaryota</taxon>
        <taxon>Viridiplantae</taxon>
        <taxon>Streptophyta</taxon>
        <taxon>Embryophyta</taxon>
        <taxon>Tracheophyta</taxon>
        <taxon>Spermatophyta</taxon>
        <taxon>Magnoliopsida</taxon>
        <taxon>Liliopsida</taxon>
        <taxon>Poales</taxon>
        <taxon>Poaceae</taxon>
        <taxon>BOP clade</taxon>
        <taxon>Oryzoideae</taxon>
        <taxon>Oryzeae</taxon>
        <taxon>Oryzinae</taxon>
        <taxon>Oryza</taxon>
    </lineage>
</organism>
<dbReference type="HOGENOM" id="CLU_2546441_0_0_1"/>
<protein>
    <submittedName>
        <fullName evidence="2">Uncharacterized protein</fullName>
    </submittedName>
</protein>